<dbReference type="RefSeq" id="WP_281911410.1">
    <property type="nucleotide sequence ID" value="NZ_AP026966.1"/>
</dbReference>
<keyword evidence="3" id="KW-1185">Reference proteome</keyword>
<keyword evidence="1" id="KW-0472">Membrane</keyword>
<dbReference type="EMBL" id="AP026966">
    <property type="protein sequence ID" value="BDT56640.1"/>
    <property type="molecule type" value="Genomic_DNA"/>
</dbReference>
<feature type="transmembrane region" description="Helical" evidence="1">
    <location>
        <begin position="12"/>
        <end position="30"/>
    </location>
</feature>
<protein>
    <submittedName>
        <fullName evidence="2">Uncharacterized protein</fullName>
    </submittedName>
</protein>
<proteinExistence type="predicted"/>
<feature type="transmembrane region" description="Helical" evidence="1">
    <location>
        <begin position="36"/>
        <end position="53"/>
    </location>
</feature>
<reference evidence="2" key="1">
    <citation type="submission" date="2022-11" db="EMBL/GenBank/DDBJ databases">
        <title>Isolation and characterization of PLA-degrading bacterium Massilia sp. from Antarctic soil.</title>
        <authorList>
            <person name="Sato K."/>
            <person name="Gomez-Fuentes C."/>
            <person name="Ahmad S.A."/>
            <person name="Zulkharnain A."/>
        </authorList>
    </citation>
    <scope>NUCLEOTIDE SEQUENCE</scope>
    <source>
        <strain evidence="2">N-3</strain>
    </source>
</reference>
<keyword evidence="1" id="KW-1133">Transmembrane helix</keyword>
<sequence>MQQTPKRSPSATANFAIGALLGIPGLINLVEGLMGLGVGRLLCGIAALGYGLLMVREGLHIKKTGRPGMPQKRMILIGFGFLSVYMVGLFLKHAG</sequence>
<organism evidence="2 3">
    <name type="scientific">Massilia varians</name>
    <dbReference type="NCBI Taxonomy" id="457921"/>
    <lineage>
        <taxon>Bacteria</taxon>
        <taxon>Pseudomonadati</taxon>
        <taxon>Pseudomonadota</taxon>
        <taxon>Betaproteobacteria</taxon>
        <taxon>Burkholderiales</taxon>
        <taxon>Oxalobacteraceae</taxon>
        <taxon>Telluria group</taxon>
        <taxon>Massilia</taxon>
    </lineage>
</organism>
<evidence type="ECO:0000313" key="3">
    <source>
        <dbReference type="Proteomes" id="UP001163336"/>
    </source>
</evidence>
<accession>A0ABM8C0E9</accession>
<evidence type="ECO:0000256" key="1">
    <source>
        <dbReference type="SAM" id="Phobius"/>
    </source>
</evidence>
<gene>
    <name evidence="2" type="ORF">MasN3_01340</name>
</gene>
<keyword evidence="1" id="KW-0812">Transmembrane</keyword>
<evidence type="ECO:0000313" key="2">
    <source>
        <dbReference type="EMBL" id="BDT56640.1"/>
    </source>
</evidence>
<dbReference type="Proteomes" id="UP001163336">
    <property type="component" value="Chromosome"/>
</dbReference>
<name>A0ABM8C0E9_9BURK</name>
<feature type="transmembrane region" description="Helical" evidence="1">
    <location>
        <begin position="74"/>
        <end position="91"/>
    </location>
</feature>